<comment type="caution">
    <text evidence="12">The sequence shown here is derived from an EMBL/GenBank/DDBJ whole genome shotgun (WGS) entry which is preliminary data.</text>
</comment>
<dbReference type="PANTHER" id="PTHR43014:SF2">
    <property type="entry name" value="MERCURIC REDUCTASE"/>
    <property type="match status" value="1"/>
</dbReference>
<keyword evidence="3 9" id="KW-0285">Flavoprotein</keyword>
<accession>A0ABW4V442</accession>
<name>A0ABW4V442_9MICO</name>
<sequence>MTAPHQPWDLLVVGGGTAGIVAAKTAARLGARVALVERDRTGGDCLWTGCVPSKALLAAAGRAAEARRAATLGVHVSGVETDFPGVMRHVRSTIAAIEPQDTPEALTAAGVHVIHGDAVFTGPTSVEVAGDRIDFHHALIATGGQPLVPPVPGLAEADPLTSDSVWNLESLPHRLVVMGGGSIGCELGQAFARLGSRVTLVEALPRLLPREDPDAAALVHGTLEHDGVEALAGTRAVAVRGRPGEAGELVVDDDSGERVLPYDALLVAVGRRPGTGGLGLDAAGVDLEPRGFVTVDPQLRTSSARIWAAGDVTPHPQFTHVAGVHGSLAASNAVLGVRRRVDFSAVPRVTFTDPEVAAVGAPTWAHDGGAEPRTVTRQHVDVDRAQAESRTGGFSRLTLGVRGRVLGGTVVGPRAGESLAEVTLAVRKGLTATDLAGTTHPYPTYGDGVWNAAISEVQSRLAAPTTRWLLTRLVALRRAWSSR</sequence>
<dbReference type="Gene3D" id="3.30.390.30">
    <property type="match status" value="1"/>
</dbReference>
<dbReference type="EMBL" id="JBHUHF010000001">
    <property type="protein sequence ID" value="MFD2024624.1"/>
    <property type="molecule type" value="Genomic_DNA"/>
</dbReference>
<dbReference type="RefSeq" id="WP_377196561.1">
    <property type="nucleotide sequence ID" value="NZ_JBHUHF010000001.1"/>
</dbReference>
<proteinExistence type="inferred from homology"/>
<dbReference type="InterPro" id="IPR004099">
    <property type="entry name" value="Pyr_nucl-diS_OxRdtase_dimer"/>
</dbReference>
<evidence type="ECO:0000256" key="1">
    <source>
        <dbReference type="ARBA" id="ARBA00001974"/>
    </source>
</evidence>
<evidence type="ECO:0000256" key="5">
    <source>
        <dbReference type="ARBA" id="ARBA00022857"/>
    </source>
</evidence>
<dbReference type="Proteomes" id="UP001597338">
    <property type="component" value="Unassembled WGS sequence"/>
</dbReference>
<dbReference type="SUPFAM" id="SSF51905">
    <property type="entry name" value="FAD/NAD(P)-binding domain"/>
    <property type="match status" value="1"/>
</dbReference>
<gene>
    <name evidence="12" type="ORF">ACFSL2_03785</name>
</gene>
<dbReference type="InterPro" id="IPR012999">
    <property type="entry name" value="Pyr_OxRdtase_I_AS"/>
</dbReference>
<dbReference type="PIRSF" id="PIRSF000350">
    <property type="entry name" value="Mercury_reductase_MerA"/>
    <property type="match status" value="1"/>
</dbReference>
<dbReference type="Pfam" id="PF02852">
    <property type="entry name" value="Pyr_redox_dim"/>
    <property type="match status" value="1"/>
</dbReference>
<evidence type="ECO:0000256" key="3">
    <source>
        <dbReference type="ARBA" id="ARBA00022630"/>
    </source>
</evidence>
<dbReference type="EC" id="1.-.-.-" evidence="12"/>
<dbReference type="Gene3D" id="3.50.50.60">
    <property type="entry name" value="FAD/NAD(P)-binding domain"/>
    <property type="match status" value="2"/>
</dbReference>
<dbReference type="InterPro" id="IPR016156">
    <property type="entry name" value="FAD/NAD-linked_Rdtase_dimer_sf"/>
</dbReference>
<keyword evidence="5" id="KW-0521">NADP</keyword>
<organism evidence="12 13">
    <name type="scientific">Promicromonospora aerolata</name>
    <dbReference type="NCBI Taxonomy" id="195749"/>
    <lineage>
        <taxon>Bacteria</taxon>
        <taxon>Bacillati</taxon>
        <taxon>Actinomycetota</taxon>
        <taxon>Actinomycetes</taxon>
        <taxon>Micrococcales</taxon>
        <taxon>Promicromonosporaceae</taxon>
        <taxon>Promicromonospora</taxon>
    </lineage>
</organism>
<evidence type="ECO:0000313" key="13">
    <source>
        <dbReference type="Proteomes" id="UP001597338"/>
    </source>
</evidence>
<evidence type="ECO:0000259" key="10">
    <source>
        <dbReference type="Pfam" id="PF02852"/>
    </source>
</evidence>
<evidence type="ECO:0000256" key="9">
    <source>
        <dbReference type="RuleBase" id="RU003691"/>
    </source>
</evidence>
<evidence type="ECO:0000256" key="4">
    <source>
        <dbReference type="ARBA" id="ARBA00022827"/>
    </source>
</evidence>
<keyword evidence="13" id="KW-1185">Reference proteome</keyword>
<dbReference type="SUPFAM" id="SSF55424">
    <property type="entry name" value="FAD/NAD-linked reductases, dimerisation (C-terminal) domain"/>
    <property type="match status" value="1"/>
</dbReference>
<dbReference type="PANTHER" id="PTHR43014">
    <property type="entry name" value="MERCURIC REDUCTASE"/>
    <property type="match status" value="1"/>
</dbReference>
<evidence type="ECO:0000256" key="2">
    <source>
        <dbReference type="ARBA" id="ARBA00007532"/>
    </source>
</evidence>
<dbReference type="InterPro" id="IPR036188">
    <property type="entry name" value="FAD/NAD-bd_sf"/>
</dbReference>
<dbReference type="Pfam" id="PF07992">
    <property type="entry name" value="Pyr_redox_2"/>
    <property type="match status" value="1"/>
</dbReference>
<evidence type="ECO:0000256" key="6">
    <source>
        <dbReference type="ARBA" id="ARBA00023002"/>
    </source>
</evidence>
<dbReference type="PROSITE" id="PS00837">
    <property type="entry name" value="ALADH_PNT_2"/>
    <property type="match status" value="1"/>
</dbReference>
<feature type="domain" description="FAD/NAD(P)-binding" evidence="11">
    <location>
        <begin position="9"/>
        <end position="326"/>
    </location>
</feature>
<evidence type="ECO:0000256" key="7">
    <source>
        <dbReference type="ARBA" id="ARBA00023157"/>
    </source>
</evidence>
<dbReference type="GO" id="GO:0016491">
    <property type="term" value="F:oxidoreductase activity"/>
    <property type="evidence" value="ECO:0007669"/>
    <property type="project" value="UniProtKB-KW"/>
</dbReference>
<reference evidence="13" key="1">
    <citation type="journal article" date="2019" name="Int. J. Syst. Evol. Microbiol.">
        <title>The Global Catalogue of Microorganisms (GCM) 10K type strain sequencing project: providing services to taxonomists for standard genome sequencing and annotation.</title>
        <authorList>
            <consortium name="The Broad Institute Genomics Platform"/>
            <consortium name="The Broad Institute Genome Sequencing Center for Infectious Disease"/>
            <person name="Wu L."/>
            <person name="Ma J."/>
        </authorList>
    </citation>
    <scope>NUCLEOTIDE SEQUENCE [LARGE SCALE GENOMIC DNA]</scope>
    <source>
        <strain evidence="13">CCM 7043</strain>
    </source>
</reference>
<evidence type="ECO:0000259" key="11">
    <source>
        <dbReference type="Pfam" id="PF07992"/>
    </source>
</evidence>
<protein>
    <submittedName>
        <fullName evidence="12">Dihydrolipoyl dehydrogenase family protein</fullName>
        <ecNumber evidence="12">1.-.-.-</ecNumber>
    </submittedName>
</protein>
<dbReference type="InterPro" id="IPR008143">
    <property type="entry name" value="Ala_DH/PNT_CS2"/>
</dbReference>
<evidence type="ECO:0000256" key="8">
    <source>
        <dbReference type="ARBA" id="ARBA00023284"/>
    </source>
</evidence>
<dbReference type="PRINTS" id="PR00368">
    <property type="entry name" value="FADPNR"/>
</dbReference>
<dbReference type="InterPro" id="IPR023753">
    <property type="entry name" value="FAD/NAD-binding_dom"/>
</dbReference>
<comment type="similarity">
    <text evidence="2 9">Belongs to the class-I pyridine nucleotide-disulfide oxidoreductase family.</text>
</comment>
<dbReference type="PRINTS" id="PR00411">
    <property type="entry name" value="PNDRDTASEI"/>
</dbReference>
<feature type="domain" description="Pyridine nucleotide-disulphide oxidoreductase dimerisation" evidence="10">
    <location>
        <begin position="346"/>
        <end position="452"/>
    </location>
</feature>
<keyword evidence="8 9" id="KW-0676">Redox-active center</keyword>
<keyword evidence="6 9" id="KW-0560">Oxidoreductase</keyword>
<keyword evidence="4 9" id="KW-0274">FAD</keyword>
<comment type="cofactor">
    <cofactor evidence="1">
        <name>FAD</name>
        <dbReference type="ChEBI" id="CHEBI:57692"/>
    </cofactor>
</comment>
<dbReference type="PROSITE" id="PS00076">
    <property type="entry name" value="PYRIDINE_REDOX_1"/>
    <property type="match status" value="1"/>
</dbReference>
<dbReference type="InterPro" id="IPR001100">
    <property type="entry name" value="Pyr_nuc-diS_OxRdtase"/>
</dbReference>
<evidence type="ECO:0000313" key="12">
    <source>
        <dbReference type="EMBL" id="MFD2024624.1"/>
    </source>
</evidence>
<keyword evidence="7" id="KW-1015">Disulfide bond</keyword>